<comment type="caution">
    <text evidence="1">The sequence shown here is derived from an EMBL/GenBank/DDBJ whole genome shotgun (WGS) entry which is preliminary data.</text>
</comment>
<keyword evidence="2" id="KW-1185">Reference proteome</keyword>
<organism evidence="1 2">
    <name type="scientific">Laodelphax striatellus</name>
    <name type="common">Small brown planthopper</name>
    <name type="synonym">Delphax striatella</name>
    <dbReference type="NCBI Taxonomy" id="195883"/>
    <lineage>
        <taxon>Eukaryota</taxon>
        <taxon>Metazoa</taxon>
        <taxon>Ecdysozoa</taxon>
        <taxon>Arthropoda</taxon>
        <taxon>Hexapoda</taxon>
        <taxon>Insecta</taxon>
        <taxon>Pterygota</taxon>
        <taxon>Neoptera</taxon>
        <taxon>Paraneoptera</taxon>
        <taxon>Hemiptera</taxon>
        <taxon>Auchenorrhyncha</taxon>
        <taxon>Fulgoroidea</taxon>
        <taxon>Delphacidae</taxon>
        <taxon>Criomorphinae</taxon>
        <taxon>Laodelphax</taxon>
    </lineage>
</organism>
<dbReference type="EMBL" id="QKKF02022802">
    <property type="protein sequence ID" value="RZF38157.1"/>
    <property type="molecule type" value="Genomic_DNA"/>
</dbReference>
<protein>
    <submittedName>
        <fullName evidence="1">Uncharacterized protein</fullName>
    </submittedName>
</protein>
<sequence length="127" mass="14580">MSSNVENELADLNRNGFPGDILFGAVAEMIGSDKDKIEEKTLKENLQSRKVQDKIIEMALKHAAKLMNYSGDQRMSDDSEACSYSWIKWLPWYNCADSGKKDPPNKIELIKEQSYKCYNPYKTNTFD</sequence>
<name>A0A482WX33_LAOST</name>
<proteinExistence type="predicted"/>
<evidence type="ECO:0000313" key="2">
    <source>
        <dbReference type="Proteomes" id="UP000291343"/>
    </source>
</evidence>
<accession>A0A482WX33</accession>
<reference evidence="1 2" key="1">
    <citation type="journal article" date="2017" name="Gigascience">
        <title>Genome sequence of the small brown planthopper, Laodelphax striatellus.</title>
        <authorList>
            <person name="Zhu J."/>
            <person name="Jiang F."/>
            <person name="Wang X."/>
            <person name="Yang P."/>
            <person name="Bao Y."/>
            <person name="Zhao W."/>
            <person name="Wang W."/>
            <person name="Lu H."/>
            <person name="Wang Q."/>
            <person name="Cui N."/>
            <person name="Li J."/>
            <person name="Chen X."/>
            <person name="Luo L."/>
            <person name="Yu J."/>
            <person name="Kang L."/>
            <person name="Cui F."/>
        </authorList>
    </citation>
    <scope>NUCLEOTIDE SEQUENCE [LARGE SCALE GENOMIC DNA]</scope>
    <source>
        <strain evidence="1">Lst14</strain>
    </source>
</reference>
<dbReference type="Proteomes" id="UP000291343">
    <property type="component" value="Unassembled WGS sequence"/>
</dbReference>
<dbReference type="InParanoid" id="A0A482WX33"/>
<gene>
    <name evidence="1" type="ORF">LSTR_LSTR005518</name>
</gene>
<dbReference type="AlphaFoldDB" id="A0A482WX33"/>
<evidence type="ECO:0000313" key="1">
    <source>
        <dbReference type="EMBL" id="RZF38157.1"/>
    </source>
</evidence>
<dbReference type="OrthoDB" id="6610427at2759"/>